<dbReference type="Pfam" id="PF00293">
    <property type="entry name" value="NUDIX"/>
    <property type="match status" value="1"/>
</dbReference>
<dbReference type="Gene3D" id="3.90.79.10">
    <property type="entry name" value="Nucleoside Triphosphate Pyrophosphohydrolase"/>
    <property type="match status" value="1"/>
</dbReference>
<dbReference type="Proteomes" id="UP000253688">
    <property type="component" value="Unassembled WGS sequence"/>
</dbReference>
<dbReference type="PROSITE" id="PS00893">
    <property type="entry name" value="NUDIX_BOX"/>
    <property type="match status" value="1"/>
</dbReference>
<dbReference type="AlphaFoldDB" id="A0A2R4ULK2"/>
<feature type="domain" description="Nudix hydrolase" evidence="3">
    <location>
        <begin position="1"/>
        <end position="127"/>
    </location>
</feature>
<evidence type="ECO:0000313" key="5">
    <source>
        <dbReference type="EMBL" id="RBA45315.1"/>
    </source>
</evidence>
<protein>
    <submittedName>
        <fullName evidence="5">NUDIX domain-containing protein</fullName>
    </submittedName>
</protein>
<dbReference type="PROSITE" id="PS51462">
    <property type="entry name" value="NUDIX"/>
    <property type="match status" value="1"/>
</dbReference>
<comment type="caution">
    <text evidence="5">The sequence shown here is derived from an EMBL/GenBank/DDBJ whole genome shotgun (WGS) entry which is preliminary data.</text>
</comment>
<evidence type="ECO:0000256" key="2">
    <source>
        <dbReference type="ARBA" id="ARBA00022801"/>
    </source>
</evidence>
<dbReference type="KEGG" id="ajn:BVL33_03300"/>
<organism evidence="5 6">
    <name type="scientific">Acinetobacter junii</name>
    <dbReference type="NCBI Taxonomy" id="40215"/>
    <lineage>
        <taxon>Bacteria</taxon>
        <taxon>Pseudomonadati</taxon>
        <taxon>Pseudomonadota</taxon>
        <taxon>Gammaproteobacteria</taxon>
        <taxon>Moraxellales</taxon>
        <taxon>Moraxellaceae</taxon>
        <taxon>Acinetobacter</taxon>
    </lineage>
</organism>
<evidence type="ECO:0000256" key="1">
    <source>
        <dbReference type="ARBA" id="ARBA00001946"/>
    </source>
</evidence>
<dbReference type="STRING" id="40215.BVL33_03300"/>
<evidence type="ECO:0000313" key="4">
    <source>
        <dbReference type="EMBL" id="MCU4396763.1"/>
    </source>
</evidence>
<name>A0A2R4ULK2_ACIJU</name>
<dbReference type="InterPro" id="IPR020084">
    <property type="entry name" value="NUDIX_hydrolase_CS"/>
</dbReference>
<proteinExistence type="predicted"/>
<dbReference type="Proteomes" id="UP001208534">
    <property type="component" value="Unassembled WGS sequence"/>
</dbReference>
<dbReference type="PANTHER" id="PTHR43046">
    <property type="entry name" value="GDP-MANNOSE MANNOSYL HYDROLASE"/>
    <property type="match status" value="1"/>
</dbReference>
<keyword evidence="2" id="KW-0378">Hydrolase</keyword>
<reference evidence="4" key="2">
    <citation type="submission" date="2021-06" db="EMBL/GenBank/DDBJ databases">
        <title>Propagation of a rapidly emergent carbapenem-resistant Acinetobacter baumannii lineage by various extra-hospital transmission networks.</title>
        <authorList>
            <person name="Calix J."/>
        </authorList>
    </citation>
    <scope>NUCLEOTIDE SEQUENCE</scope>
    <source>
        <strain evidence="4">WU_MDCI_Aw63</strain>
    </source>
</reference>
<reference evidence="5 6" key="1">
    <citation type="submission" date="2018-04" db="EMBL/GenBank/DDBJ databases">
        <title>Acinetobacter junii Genome sequencing and assembly.</title>
        <authorList>
            <person name="Su J."/>
            <person name="Rensing C."/>
            <person name="Mazhar H.S."/>
        </authorList>
    </citation>
    <scope>NUCLEOTIDE SEQUENCE [LARGE SCALE GENOMIC DNA]</scope>
    <source>
        <strain evidence="5 6">SC22</strain>
    </source>
</reference>
<evidence type="ECO:0000259" key="3">
    <source>
        <dbReference type="PROSITE" id="PS51462"/>
    </source>
</evidence>
<sequence length="128" mass="14559">MKTITVAAAIIMNDKNELLLVRKKNTRVFMQVGGKLEPNEAPEIAIQREILEEIGSTCDIKQYLGRYETATANEPDHQLISHLFVVELHQQPEIAAEIAEMKWIDLHEESILLAPLTTEVVIPWCLKQ</sequence>
<dbReference type="InterPro" id="IPR015797">
    <property type="entry name" value="NUDIX_hydrolase-like_dom_sf"/>
</dbReference>
<dbReference type="GO" id="GO:0016787">
    <property type="term" value="F:hydrolase activity"/>
    <property type="evidence" value="ECO:0007669"/>
    <property type="project" value="UniProtKB-KW"/>
</dbReference>
<dbReference type="InterPro" id="IPR000086">
    <property type="entry name" value="NUDIX_hydrolase_dom"/>
</dbReference>
<gene>
    <name evidence="5" type="ORF">DC346_12290</name>
    <name evidence="4" type="ORF">KTH64_07220</name>
</gene>
<dbReference type="EMBL" id="JAHPRE010000023">
    <property type="protein sequence ID" value="MCU4396763.1"/>
    <property type="molecule type" value="Genomic_DNA"/>
</dbReference>
<dbReference type="CDD" id="cd04690">
    <property type="entry name" value="NUDIX_Hydrolase"/>
    <property type="match status" value="1"/>
</dbReference>
<comment type="cofactor">
    <cofactor evidence="1">
        <name>Mg(2+)</name>
        <dbReference type="ChEBI" id="CHEBI:18420"/>
    </cofactor>
</comment>
<accession>A0A2R4ULK2</accession>
<dbReference type="SUPFAM" id="SSF55811">
    <property type="entry name" value="Nudix"/>
    <property type="match status" value="1"/>
</dbReference>
<dbReference type="EMBL" id="QEWH01000071">
    <property type="protein sequence ID" value="RBA45315.1"/>
    <property type="molecule type" value="Genomic_DNA"/>
</dbReference>
<evidence type="ECO:0000313" key="6">
    <source>
        <dbReference type="Proteomes" id="UP000253688"/>
    </source>
</evidence>
<dbReference type="PANTHER" id="PTHR43046:SF2">
    <property type="entry name" value="8-OXO-DGTP DIPHOSPHATASE-RELATED"/>
    <property type="match status" value="1"/>
</dbReference>
<dbReference type="RefSeq" id="WP_005403262.1">
    <property type="nucleotide sequence ID" value="NZ_BBOS01000026.1"/>
</dbReference>